<sequence>MFKESFSEDFVRQYQTIIEDENLAKERAEQRALLEIKTILQQHSYNLHTFSLPEISISPELLLDDNSIRIEEYRLEAEILCQKLNAAQRAAFDEIMNTTGSKCFFLDGPGGSGKTFLYNAIIKTIKGSGKDVLAFATTGIASLLLEGGRTVHSGLKLPLDVNESSVAGIKPSCCRGGKIRPQHDFQNFPEFLKKLLSDPSSIDYRHFHDKIRSYNAAIAMASLGANHCGPIQGRGPFCFKIMGQIYHSTSNLYPPNSQDQRSFGQLYIFDGHEAVEHRLRLAPNRQCKEYILSKLVDMMVNINPYAQSFRLLHSLVQGQTNLPEIHLEFINNRTTDLRRYNEPRCTEVAIIFETRDGLPQAERDLKIYPKSGHNCVNLCSRSPHCDPMTYPIFFPNGQQGWHQNMPYDQ</sequence>
<protein>
    <recommendedName>
        <fullName evidence="1">ATP-dependent DNA helicase</fullName>
        <ecNumber evidence="1">5.6.2.3</ecNumber>
    </recommendedName>
</protein>
<dbReference type="Proteomes" id="UP000887458">
    <property type="component" value="Unassembled WGS sequence"/>
</dbReference>
<reference evidence="3 4" key="1">
    <citation type="journal article" date="2018" name="J. Allergy Clin. Immunol.">
        <title>High-quality assembly of Dermatophagoides pteronyssinus genome and transcriptome reveals a wide range of novel allergens.</title>
        <authorList>
            <person name="Liu X.Y."/>
            <person name="Yang K.Y."/>
            <person name="Wang M.Q."/>
            <person name="Kwok J.S."/>
            <person name="Zeng X."/>
            <person name="Yang Z."/>
            <person name="Xiao X.J."/>
            <person name="Lau C.P."/>
            <person name="Li Y."/>
            <person name="Huang Z.M."/>
            <person name="Ba J.G."/>
            <person name="Yim A.K."/>
            <person name="Ouyang C.Y."/>
            <person name="Ngai S.M."/>
            <person name="Chan T.F."/>
            <person name="Leung E.L."/>
            <person name="Liu L."/>
            <person name="Liu Z.G."/>
            <person name="Tsui S.K."/>
        </authorList>
    </citation>
    <scope>NUCLEOTIDE SEQUENCE [LARGE SCALE GENOMIC DNA]</scope>
    <source>
        <strain evidence="3">Derp</strain>
    </source>
</reference>
<name>A0ABQ8J1F6_DERPT</name>
<keyword evidence="1" id="KW-0227">DNA damage</keyword>
<comment type="caution">
    <text evidence="3">The sequence shown here is derived from an EMBL/GenBank/DDBJ whole genome shotgun (WGS) entry which is preliminary data.</text>
</comment>
<keyword evidence="1" id="KW-0347">Helicase</keyword>
<dbReference type="InterPro" id="IPR027417">
    <property type="entry name" value="P-loop_NTPase"/>
</dbReference>
<gene>
    <name evidence="3" type="ORF">DERP_015422</name>
</gene>
<dbReference type="InterPro" id="IPR010285">
    <property type="entry name" value="DNA_helicase_pif1-like_DEAD"/>
</dbReference>
<evidence type="ECO:0000256" key="1">
    <source>
        <dbReference type="RuleBase" id="RU363044"/>
    </source>
</evidence>
<keyword evidence="1" id="KW-0378">Hydrolase</keyword>
<keyword evidence="1" id="KW-0547">Nucleotide-binding</keyword>
<keyword evidence="1" id="KW-0233">DNA recombination</keyword>
<dbReference type="EMBL" id="NJHN03000094">
    <property type="protein sequence ID" value="KAH9416392.1"/>
    <property type="molecule type" value="Genomic_DNA"/>
</dbReference>
<keyword evidence="4" id="KW-1185">Reference proteome</keyword>
<dbReference type="Pfam" id="PF05970">
    <property type="entry name" value="PIF1"/>
    <property type="match status" value="1"/>
</dbReference>
<comment type="cofactor">
    <cofactor evidence="1">
        <name>Mg(2+)</name>
        <dbReference type="ChEBI" id="CHEBI:18420"/>
    </cofactor>
</comment>
<reference evidence="3 4" key="2">
    <citation type="journal article" date="2022" name="Mol. Biol. Evol.">
        <title>Comparative Genomics Reveals Insights into the Divergent Evolution of Astigmatic Mites and Household Pest Adaptations.</title>
        <authorList>
            <person name="Xiong Q."/>
            <person name="Wan A.T."/>
            <person name="Liu X."/>
            <person name="Fung C.S."/>
            <person name="Xiao X."/>
            <person name="Malainual N."/>
            <person name="Hou J."/>
            <person name="Wang L."/>
            <person name="Wang M."/>
            <person name="Yang K.Y."/>
            <person name="Cui Y."/>
            <person name="Leung E.L."/>
            <person name="Nong W."/>
            <person name="Shin S.K."/>
            <person name="Au S.W."/>
            <person name="Jeong K.Y."/>
            <person name="Chew F.T."/>
            <person name="Hui J.H."/>
            <person name="Leung T.F."/>
            <person name="Tungtrongchitr A."/>
            <person name="Zhong N."/>
            <person name="Liu Z."/>
            <person name="Tsui S.K."/>
        </authorList>
    </citation>
    <scope>NUCLEOTIDE SEQUENCE [LARGE SCALE GENOMIC DNA]</scope>
    <source>
        <strain evidence="3">Derp</strain>
    </source>
</reference>
<feature type="domain" description="DNA helicase Pif1-like DEAD-box helicase" evidence="2">
    <location>
        <begin position="83"/>
        <end position="172"/>
    </location>
</feature>
<comment type="similarity">
    <text evidence="1">Belongs to the helicase family.</text>
</comment>
<comment type="catalytic activity">
    <reaction evidence="1">
        <text>ATP + H2O = ADP + phosphate + H(+)</text>
        <dbReference type="Rhea" id="RHEA:13065"/>
        <dbReference type="ChEBI" id="CHEBI:15377"/>
        <dbReference type="ChEBI" id="CHEBI:15378"/>
        <dbReference type="ChEBI" id="CHEBI:30616"/>
        <dbReference type="ChEBI" id="CHEBI:43474"/>
        <dbReference type="ChEBI" id="CHEBI:456216"/>
        <dbReference type="EC" id="5.6.2.3"/>
    </reaction>
</comment>
<evidence type="ECO:0000313" key="4">
    <source>
        <dbReference type="Proteomes" id="UP000887458"/>
    </source>
</evidence>
<accession>A0ABQ8J1F6</accession>
<keyword evidence="1" id="KW-0067">ATP-binding</keyword>
<dbReference type="Gene3D" id="3.40.50.300">
    <property type="entry name" value="P-loop containing nucleotide triphosphate hydrolases"/>
    <property type="match status" value="1"/>
</dbReference>
<evidence type="ECO:0000313" key="3">
    <source>
        <dbReference type="EMBL" id="KAH9416392.1"/>
    </source>
</evidence>
<evidence type="ECO:0000259" key="2">
    <source>
        <dbReference type="Pfam" id="PF05970"/>
    </source>
</evidence>
<proteinExistence type="inferred from homology"/>
<organism evidence="3 4">
    <name type="scientific">Dermatophagoides pteronyssinus</name>
    <name type="common">European house dust mite</name>
    <dbReference type="NCBI Taxonomy" id="6956"/>
    <lineage>
        <taxon>Eukaryota</taxon>
        <taxon>Metazoa</taxon>
        <taxon>Ecdysozoa</taxon>
        <taxon>Arthropoda</taxon>
        <taxon>Chelicerata</taxon>
        <taxon>Arachnida</taxon>
        <taxon>Acari</taxon>
        <taxon>Acariformes</taxon>
        <taxon>Sarcoptiformes</taxon>
        <taxon>Astigmata</taxon>
        <taxon>Psoroptidia</taxon>
        <taxon>Analgoidea</taxon>
        <taxon>Pyroglyphidae</taxon>
        <taxon>Dermatophagoidinae</taxon>
        <taxon>Dermatophagoides</taxon>
    </lineage>
</organism>
<dbReference type="EC" id="5.6.2.3" evidence="1"/>
<keyword evidence="1" id="KW-0234">DNA repair</keyword>
<dbReference type="SUPFAM" id="SSF52540">
    <property type="entry name" value="P-loop containing nucleoside triphosphate hydrolases"/>
    <property type="match status" value="1"/>
</dbReference>
<dbReference type="PANTHER" id="PTHR45786">
    <property type="entry name" value="DNA BINDING PROTEIN-LIKE"/>
    <property type="match status" value="1"/>
</dbReference>
<dbReference type="PANTHER" id="PTHR45786:SF74">
    <property type="entry name" value="ATP-DEPENDENT DNA HELICASE"/>
    <property type="match status" value="1"/>
</dbReference>